<dbReference type="PANTHER" id="PTHR36617:SF7">
    <property type="entry name" value="OS01G0823550 PROTEIN"/>
    <property type="match status" value="1"/>
</dbReference>
<sequence length="135" mass="15556">MNVAIMLRWVWRILRDKGGLWLQLIQAKYLRGEPLLACSRMGGSQFWRSIQRIKEEIRLGISFSIGNGNGAKFWLDPWLGTEPIRVSYPGLFLICADLSALVFSTLRDGQWQVRSRCTFGQVESDDWKRLRAALP</sequence>
<reference evidence="1" key="3">
    <citation type="journal article" date="2017" name="Nature">
        <title>Genome sequence of the progenitor of the wheat D genome Aegilops tauschii.</title>
        <authorList>
            <person name="Luo M.C."/>
            <person name="Gu Y.Q."/>
            <person name="Puiu D."/>
            <person name="Wang H."/>
            <person name="Twardziok S.O."/>
            <person name="Deal K.R."/>
            <person name="Huo N."/>
            <person name="Zhu T."/>
            <person name="Wang L."/>
            <person name="Wang Y."/>
            <person name="McGuire P.E."/>
            <person name="Liu S."/>
            <person name="Long H."/>
            <person name="Ramasamy R.K."/>
            <person name="Rodriguez J.C."/>
            <person name="Van S.L."/>
            <person name="Yuan L."/>
            <person name="Wang Z."/>
            <person name="Xia Z."/>
            <person name="Xiao L."/>
            <person name="Anderson O.D."/>
            <person name="Ouyang S."/>
            <person name="Liang Y."/>
            <person name="Zimin A.V."/>
            <person name="Pertea G."/>
            <person name="Qi P."/>
            <person name="Bennetzen J.L."/>
            <person name="Dai X."/>
            <person name="Dawson M.W."/>
            <person name="Muller H.G."/>
            <person name="Kugler K."/>
            <person name="Rivarola-Duarte L."/>
            <person name="Spannagl M."/>
            <person name="Mayer K.F.X."/>
            <person name="Lu F.H."/>
            <person name="Bevan M.W."/>
            <person name="Leroy P."/>
            <person name="Li P."/>
            <person name="You F.M."/>
            <person name="Sun Q."/>
            <person name="Liu Z."/>
            <person name="Lyons E."/>
            <person name="Wicker T."/>
            <person name="Salzberg S.L."/>
            <person name="Devos K.M."/>
            <person name="Dvorak J."/>
        </authorList>
    </citation>
    <scope>NUCLEOTIDE SEQUENCE [LARGE SCALE GENOMIC DNA]</scope>
    <source>
        <strain evidence="1">cv. AL8/78</strain>
    </source>
</reference>
<reference evidence="2" key="2">
    <citation type="journal article" date="2017" name="Nat. Plants">
        <title>The Aegilops tauschii genome reveals multiple impacts of transposons.</title>
        <authorList>
            <person name="Zhao G."/>
            <person name="Zou C."/>
            <person name="Li K."/>
            <person name="Wang K."/>
            <person name="Li T."/>
            <person name="Gao L."/>
            <person name="Zhang X."/>
            <person name="Wang H."/>
            <person name="Yang Z."/>
            <person name="Liu X."/>
            <person name="Jiang W."/>
            <person name="Mao L."/>
            <person name="Kong X."/>
            <person name="Jiao Y."/>
            <person name="Jia J."/>
        </authorList>
    </citation>
    <scope>NUCLEOTIDE SEQUENCE [LARGE SCALE GENOMIC DNA]</scope>
    <source>
        <strain evidence="2">cv. AL8/78</strain>
    </source>
</reference>
<protein>
    <recommendedName>
        <fullName evidence="3">Reverse transcriptase zinc-binding domain-containing protein</fullName>
    </recommendedName>
</protein>
<reference evidence="2" key="1">
    <citation type="journal article" date="2014" name="Science">
        <title>Ancient hybridizations among the ancestral genomes of bread wheat.</title>
        <authorList>
            <consortium name="International Wheat Genome Sequencing Consortium,"/>
            <person name="Marcussen T."/>
            <person name="Sandve S.R."/>
            <person name="Heier L."/>
            <person name="Spannagl M."/>
            <person name="Pfeifer M."/>
            <person name="Jakobsen K.S."/>
            <person name="Wulff B.B."/>
            <person name="Steuernagel B."/>
            <person name="Mayer K.F."/>
            <person name="Olsen O.A."/>
        </authorList>
    </citation>
    <scope>NUCLEOTIDE SEQUENCE [LARGE SCALE GENOMIC DNA]</scope>
    <source>
        <strain evidence="2">cv. AL8/78</strain>
    </source>
</reference>
<dbReference type="PANTHER" id="PTHR36617">
    <property type="entry name" value="PROTEIN, PUTATIVE-RELATED"/>
    <property type="match status" value="1"/>
</dbReference>
<name>A0A453N509_AEGTS</name>
<evidence type="ECO:0000313" key="2">
    <source>
        <dbReference type="Proteomes" id="UP000015105"/>
    </source>
</evidence>
<proteinExistence type="predicted"/>
<evidence type="ECO:0008006" key="3">
    <source>
        <dbReference type="Google" id="ProtNLM"/>
    </source>
</evidence>
<reference evidence="1" key="4">
    <citation type="submission" date="2019-03" db="UniProtKB">
        <authorList>
            <consortium name="EnsemblPlants"/>
        </authorList>
    </citation>
    <scope>IDENTIFICATION</scope>
</reference>
<accession>A0A453N509</accession>
<dbReference type="EnsemblPlants" id="AET6Gv20236800.1">
    <property type="protein sequence ID" value="AET6Gv20236800.1"/>
    <property type="gene ID" value="AET6Gv20236800"/>
</dbReference>
<dbReference type="Gramene" id="AET6Gv20236800.1">
    <property type="protein sequence ID" value="AET6Gv20236800.1"/>
    <property type="gene ID" value="AET6Gv20236800"/>
</dbReference>
<evidence type="ECO:0000313" key="1">
    <source>
        <dbReference type="EnsemblPlants" id="AET6Gv20236800.1"/>
    </source>
</evidence>
<reference evidence="1" key="5">
    <citation type="journal article" date="2021" name="G3 (Bethesda)">
        <title>Aegilops tauschii genome assembly Aet v5.0 features greater sequence contiguity and improved annotation.</title>
        <authorList>
            <person name="Wang L."/>
            <person name="Zhu T."/>
            <person name="Rodriguez J.C."/>
            <person name="Deal K.R."/>
            <person name="Dubcovsky J."/>
            <person name="McGuire P.E."/>
            <person name="Lux T."/>
            <person name="Spannagl M."/>
            <person name="Mayer K.F.X."/>
            <person name="Baldrich P."/>
            <person name="Meyers B.C."/>
            <person name="Huo N."/>
            <person name="Gu Y.Q."/>
            <person name="Zhou H."/>
            <person name="Devos K.M."/>
            <person name="Bennetzen J.L."/>
            <person name="Unver T."/>
            <person name="Budak H."/>
            <person name="Gulick P.J."/>
            <person name="Galiba G."/>
            <person name="Kalapos B."/>
            <person name="Nelson D.R."/>
            <person name="Li P."/>
            <person name="You F.M."/>
            <person name="Luo M.C."/>
            <person name="Dvorak J."/>
        </authorList>
    </citation>
    <scope>NUCLEOTIDE SEQUENCE [LARGE SCALE GENOMIC DNA]</scope>
    <source>
        <strain evidence="1">cv. AL8/78</strain>
    </source>
</reference>
<dbReference type="AlphaFoldDB" id="A0A453N509"/>
<keyword evidence="2" id="KW-1185">Reference proteome</keyword>
<organism evidence="1 2">
    <name type="scientific">Aegilops tauschii subsp. strangulata</name>
    <name type="common">Goatgrass</name>
    <dbReference type="NCBI Taxonomy" id="200361"/>
    <lineage>
        <taxon>Eukaryota</taxon>
        <taxon>Viridiplantae</taxon>
        <taxon>Streptophyta</taxon>
        <taxon>Embryophyta</taxon>
        <taxon>Tracheophyta</taxon>
        <taxon>Spermatophyta</taxon>
        <taxon>Magnoliopsida</taxon>
        <taxon>Liliopsida</taxon>
        <taxon>Poales</taxon>
        <taxon>Poaceae</taxon>
        <taxon>BOP clade</taxon>
        <taxon>Pooideae</taxon>
        <taxon>Triticodae</taxon>
        <taxon>Triticeae</taxon>
        <taxon>Triticinae</taxon>
        <taxon>Aegilops</taxon>
    </lineage>
</organism>
<dbReference type="Proteomes" id="UP000015105">
    <property type="component" value="Chromosome 6D"/>
</dbReference>